<evidence type="ECO:0000256" key="2">
    <source>
        <dbReference type="ARBA" id="ARBA00040895"/>
    </source>
</evidence>
<comment type="caution">
    <text evidence="3">The sequence shown here is derived from an EMBL/GenBank/DDBJ whole genome shotgun (WGS) entry which is preliminary data.</text>
</comment>
<dbReference type="Proteomes" id="UP000697297">
    <property type="component" value="Unassembled WGS sequence"/>
</dbReference>
<dbReference type="EMBL" id="JAHLUH010000007">
    <property type="protein sequence ID" value="KAG7727002.1"/>
    <property type="molecule type" value="Genomic_DNA"/>
</dbReference>
<evidence type="ECO:0000313" key="6">
    <source>
        <dbReference type="Proteomes" id="UP000738402"/>
    </source>
</evidence>
<evidence type="ECO:0000256" key="1">
    <source>
        <dbReference type="ARBA" id="ARBA00038208"/>
    </source>
</evidence>
<reference evidence="3 5" key="1">
    <citation type="journal article" date="2021" name="G3 (Bethesda)">
        <title>Genomic diversity, chromosomal rearrangements, and interspecies hybridization in the ogataea polymorpha species complex.</title>
        <authorList>
            <person name="Hanson S.J."/>
            <person name="Cinneide E.O."/>
            <person name="Salzberg L.I."/>
            <person name="Wolfe K.H."/>
            <person name="McGowan J."/>
            <person name="Fitzpatrick D.A."/>
            <person name="Matlin K."/>
        </authorList>
    </citation>
    <scope>NUCLEOTIDE SEQUENCE</scope>
    <source>
        <strain evidence="4">81-436-3</strain>
        <strain evidence="3">83-405-1</strain>
    </source>
</reference>
<dbReference type="PANTHER" id="PTHR31902">
    <property type="entry name" value="ACTIN PATCHES DISTAL PROTEIN 1"/>
    <property type="match status" value="1"/>
</dbReference>
<dbReference type="CDD" id="cd03062">
    <property type="entry name" value="TRX_Fd_Sucrase"/>
    <property type="match status" value="1"/>
</dbReference>
<protein>
    <recommendedName>
        <fullName evidence="2">Altered inheritance of mitochondria protein 32</fullName>
    </recommendedName>
</protein>
<dbReference type="AlphaFoldDB" id="A0AAN6D5E9"/>
<dbReference type="CDD" id="cd00085">
    <property type="entry name" value="HNHc"/>
    <property type="match status" value="1"/>
</dbReference>
<evidence type="ECO:0000313" key="3">
    <source>
        <dbReference type="EMBL" id="KAG7727002.1"/>
    </source>
</evidence>
<dbReference type="SUPFAM" id="SSF52833">
    <property type="entry name" value="Thioredoxin-like"/>
    <property type="match status" value="1"/>
</dbReference>
<accession>A0AAN6D5E9</accession>
<evidence type="ECO:0000313" key="4">
    <source>
        <dbReference type="EMBL" id="KAG7764183.1"/>
    </source>
</evidence>
<evidence type="ECO:0000313" key="5">
    <source>
        <dbReference type="Proteomes" id="UP000697297"/>
    </source>
</evidence>
<dbReference type="InterPro" id="IPR003615">
    <property type="entry name" value="HNH_nuc"/>
</dbReference>
<dbReference type="PANTHER" id="PTHR31902:SF7">
    <property type="entry name" value="ALTERED INHERITANCE OF MITOCHONDRIA PROTEIN 32"/>
    <property type="match status" value="1"/>
</dbReference>
<organism evidence="3 6">
    <name type="scientific">Ogataea haglerorum</name>
    <dbReference type="NCBI Taxonomy" id="1937702"/>
    <lineage>
        <taxon>Eukaryota</taxon>
        <taxon>Fungi</taxon>
        <taxon>Dikarya</taxon>
        <taxon>Ascomycota</taxon>
        <taxon>Saccharomycotina</taxon>
        <taxon>Pichiomycetes</taxon>
        <taxon>Pichiales</taxon>
        <taxon>Pichiaceae</taxon>
        <taxon>Ogataea</taxon>
    </lineage>
</organism>
<name>A0AAN6D5E9_9ASCO</name>
<dbReference type="Gene3D" id="3.40.30.10">
    <property type="entry name" value="Glutaredoxin"/>
    <property type="match status" value="1"/>
</dbReference>
<dbReference type="EMBL" id="JAHLUN010000009">
    <property type="protein sequence ID" value="KAG7764183.1"/>
    <property type="molecule type" value="Genomic_DNA"/>
</dbReference>
<proteinExistence type="inferred from homology"/>
<sequence>MWRQARVPRRTYSFKVPMERVPACPKPEIDTGCTYCRIPTFPKNKQLDHTKPIAHTKSNPWKHLIVLSGDPDYKNWPSRFETSPGTIISEIQVHKRKVLDPFHPVLTSMTTLQEQPTTEGNTVIGIYPDGLRVEVAPDKVEEFLIGYLSTIPDNLDQEDSRLVAKIQEDFRAQFPAEKLDQDLVLICGHLKRDVRCGELAPLILQEFEKVLKLHGVKNTRLGIISHIGGHVYAGNVLIFKRNGDVIWYGRVLPHHVQGIVKLTLLENKLIEELYRG</sequence>
<dbReference type="Pfam" id="PF06999">
    <property type="entry name" value="Suc_Fer-like"/>
    <property type="match status" value="1"/>
</dbReference>
<dbReference type="Proteomes" id="UP000738402">
    <property type="component" value="Unassembled WGS sequence"/>
</dbReference>
<comment type="similarity">
    <text evidence="1">Belongs to the AIM32 family.</text>
</comment>
<dbReference type="InterPro" id="IPR009737">
    <property type="entry name" value="Aim32/Apd1-like"/>
</dbReference>
<gene>
    <name evidence="3" type="ORF">KL933_002711</name>
    <name evidence="4" type="ORF">KL946_003623</name>
</gene>
<dbReference type="InterPro" id="IPR036249">
    <property type="entry name" value="Thioredoxin-like_sf"/>
</dbReference>
<keyword evidence="5" id="KW-1185">Reference proteome</keyword>